<keyword evidence="1" id="KW-0472">Membrane</keyword>
<evidence type="ECO:0000313" key="3">
    <source>
        <dbReference type="EMBL" id="QSG08005.1"/>
    </source>
</evidence>
<name>A0A897N9L2_9EURY</name>
<organism evidence="3 4">
    <name type="scientific">Halapricum desulfuricans</name>
    <dbReference type="NCBI Taxonomy" id="2841257"/>
    <lineage>
        <taxon>Archaea</taxon>
        <taxon>Methanobacteriati</taxon>
        <taxon>Methanobacteriota</taxon>
        <taxon>Stenosarchaea group</taxon>
        <taxon>Halobacteria</taxon>
        <taxon>Halobacteriales</taxon>
        <taxon>Haloarculaceae</taxon>
        <taxon>Halapricum</taxon>
    </lineage>
</organism>
<protein>
    <submittedName>
        <fullName evidence="3">Putative trancriptional regulator, ArsR family</fullName>
    </submittedName>
</protein>
<dbReference type="Pfam" id="PF24035">
    <property type="entry name" value="DUF7344"/>
    <property type="match status" value="1"/>
</dbReference>
<evidence type="ECO:0000259" key="2">
    <source>
        <dbReference type="Pfam" id="PF24035"/>
    </source>
</evidence>
<dbReference type="KEGG" id="hds:HSR122_0598"/>
<sequence length="185" mass="20810">MVFQVLGSRRRRYVLHYLRQQDRPVPIRELSEQLSAWELGKESDAVTPKERKRLYTALHQTHLPTMDRSDIVEYDRNRGVVSLTDYANEFDIYLDIVPHNDLPWGHFYLALGAVLTTLVAVAALGIPPFTVLDGFDYALAVAGLFTLVAAYHTLRDRRLLLGSTDVPAGALPPQSDDSDVTTTDD</sequence>
<reference evidence="3 4" key="1">
    <citation type="submission" date="2020-11" db="EMBL/GenBank/DDBJ databases">
        <title>Carbohydrate-dependent, anaerobic sulfur respiration: A novel catabolism in halophilic archaea.</title>
        <authorList>
            <person name="Sorokin D.Y."/>
            <person name="Messina E."/>
            <person name="Smedile F."/>
            <person name="La Cono V."/>
            <person name="Hallsworth J.E."/>
            <person name="Yakimov M.M."/>
        </authorList>
    </citation>
    <scope>NUCLEOTIDE SEQUENCE [LARGE SCALE GENOMIC DNA]</scope>
    <source>
        <strain evidence="3 4">HSR12-2</strain>
    </source>
</reference>
<keyword evidence="1" id="KW-1133">Transmembrane helix</keyword>
<accession>A0A897N9L2</accession>
<dbReference type="InterPro" id="IPR055768">
    <property type="entry name" value="DUF7344"/>
</dbReference>
<keyword evidence="1" id="KW-0812">Transmembrane</keyword>
<feature type="transmembrane region" description="Helical" evidence="1">
    <location>
        <begin position="107"/>
        <end position="129"/>
    </location>
</feature>
<evidence type="ECO:0000313" key="4">
    <source>
        <dbReference type="Proteomes" id="UP000662973"/>
    </source>
</evidence>
<dbReference type="EMBL" id="CP064788">
    <property type="protein sequence ID" value="QSG08005.1"/>
    <property type="molecule type" value="Genomic_DNA"/>
</dbReference>
<dbReference type="AlphaFoldDB" id="A0A897N9L2"/>
<proteinExistence type="predicted"/>
<feature type="domain" description="DUF7344" evidence="2">
    <location>
        <begin position="3"/>
        <end position="82"/>
    </location>
</feature>
<feature type="transmembrane region" description="Helical" evidence="1">
    <location>
        <begin position="135"/>
        <end position="154"/>
    </location>
</feature>
<keyword evidence="4" id="KW-1185">Reference proteome</keyword>
<gene>
    <name evidence="3" type="ORF">HSR122_0598</name>
</gene>
<dbReference type="Proteomes" id="UP000662973">
    <property type="component" value="Chromosome"/>
</dbReference>
<evidence type="ECO:0000256" key="1">
    <source>
        <dbReference type="SAM" id="Phobius"/>
    </source>
</evidence>